<evidence type="ECO:0000313" key="2">
    <source>
        <dbReference type="Proteomes" id="UP000015105"/>
    </source>
</evidence>
<accession>A0A453F436</accession>
<dbReference type="AlphaFoldDB" id="A0A453F436"/>
<dbReference type="Gramene" id="AET3Gv20567200.20">
    <property type="protein sequence ID" value="AET3Gv20567200.20"/>
    <property type="gene ID" value="AET3Gv20567200"/>
</dbReference>
<reference evidence="1" key="4">
    <citation type="submission" date="2019-03" db="UniProtKB">
        <authorList>
            <consortium name="EnsemblPlants"/>
        </authorList>
    </citation>
    <scope>IDENTIFICATION</scope>
</reference>
<keyword evidence="2" id="KW-1185">Reference proteome</keyword>
<organism evidence="1 2">
    <name type="scientific">Aegilops tauschii subsp. strangulata</name>
    <name type="common">Goatgrass</name>
    <dbReference type="NCBI Taxonomy" id="200361"/>
    <lineage>
        <taxon>Eukaryota</taxon>
        <taxon>Viridiplantae</taxon>
        <taxon>Streptophyta</taxon>
        <taxon>Embryophyta</taxon>
        <taxon>Tracheophyta</taxon>
        <taxon>Spermatophyta</taxon>
        <taxon>Magnoliopsida</taxon>
        <taxon>Liliopsida</taxon>
        <taxon>Poales</taxon>
        <taxon>Poaceae</taxon>
        <taxon>BOP clade</taxon>
        <taxon>Pooideae</taxon>
        <taxon>Triticodae</taxon>
        <taxon>Triticeae</taxon>
        <taxon>Triticinae</taxon>
        <taxon>Aegilops</taxon>
    </lineage>
</organism>
<reference evidence="2" key="1">
    <citation type="journal article" date="2014" name="Science">
        <title>Ancient hybridizations among the ancestral genomes of bread wheat.</title>
        <authorList>
            <consortium name="International Wheat Genome Sequencing Consortium,"/>
            <person name="Marcussen T."/>
            <person name="Sandve S.R."/>
            <person name="Heier L."/>
            <person name="Spannagl M."/>
            <person name="Pfeifer M."/>
            <person name="Jakobsen K.S."/>
            <person name="Wulff B.B."/>
            <person name="Steuernagel B."/>
            <person name="Mayer K.F."/>
            <person name="Olsen O.A."/>
        </authorList>
    </citation>
    <scope>NUCLEOTIDE SEQUENCE [LARGE SCALE GENOMIC DNA]</scope>
    <source>
        <strain evidence="2">cv. AL8/78</strain>
    </source>
</reference>
<reference evidence="1" key="3">
    <citation type="journal article" date="2017" name="Nature">
        <title>Genome sequence of the progenitor of the wheat D genome Aegilops tauschii.</title>
        <authorList>
            <person name="Luo M.C."/>
            <person name="Gu Y.Q."/>
            <person name="Puiu D."/>
            <person name="Wang H."/>
            <person name="Twardziok S.O."/>
            <person name="Deal K.R."/>
            <person name="Huo N."/>
            <person name="Zhu T."/>
            <person name="Wang L."/>
            <person name="Wang Y."/>
            <person name="McGuire P.E."/>
            <person name="Liu S."/>
            <person name="Long H."/>
            <person name="Ramasamy R.K."/>
            <person name="Rodriguez J.C."/>
            <person name="Van S.L."/>
            <person name="Yuan L."/>
            <person name="Wang Z."/>
            <person name="Xia Z."/>
            <person name="Xiao L."/>
            <person name="Anderson O.D."/>
            <person name="Ouyang S."/>
            <person name="Liang Y."/>
            <person name="Zimin A.V."/>
            <person name="Pertea G."/>
            <person name="Qi P."/>
            <person name="Bennetzen J.L."/>
            <person name="Dai X."/>
            <person name="Dawson M.W."/>
            <person name="Muller H.G."/>
            <person name="Kugler K."/>
            <person name="Rivarola-Duarte L."/>
            <person name="Spannagl M."/>
            <person name="Mayer K.F.X."/>
            <person name="Lu F.H."/>
            <person name="Bevan M.W."/>
            <person name="Leroy P."/>
            <person name="Li P."/>
            <person name="You F.M."/>
            <person name="Sun Q."/>
            <person name="Liu Z."/>
            <person name="Lyons E."/>
            <person name="Wicker T."/>
            <person name="Salzberg S.L."/>
            <person name="Devos K.M."/>
            <person name="Dvorak J."/>
        </authorList>
    </citation>
    <scope>NUCLEOTIDE SEQUENCE [LARGE SCALE GENOMIC DNA]</scope>
    <source>
        <strain evidence="1">cv. AL8/78</strain>
    </source>
</reference>
<evidence type="ECO:0000313" key="1">
    <source>
        <dbReference type="EnsemblPlants" id="AET3Gv20567200.20"/>
    </source>
</evidence>
<protein>
    <submittedName>
        <fullName evidence="1">Uncharacterized protein</fullName>
    </submittedName>
</protein>
<dbReference type="Proteomes" id="UP000015105">
    <property type="component" value="Chromosome 3D"/>
</dbReference>
<name>A0A453F436_AEGTS</name>
<reference evidence="1" key="5">
    <citation type="journal article" date="2021" name="G3 (Bethesda)">
        <title>Aegilops tauschii genome assembly Aet v5.0 features greater sequence contiguity and improved annotation.</title>
        <authorList>
            <person name="Wang L."/>
            <person name="Zhu T."/>
            <person name="Rodriguez J.C."/>
            <person name="Deal K.R."/>
            <person name="Dubcovsky J."/>
            <person name="McGuire P.E."/>
            <person name="Lux T."/>
            <person name="Spannagl M."/>
            <person name="Mayer K.F.X."/>
            <person name="Baldrich P."/>
            <person name="Meyers B.C."/>
            <person name="Huo N."/>
            <person name="Gu Y.Q."/>
            <person name="Zhou H."/>
            <person name="Devos K.M."/>
            <person name="Bennetzen J.L."/>
            <person name="Unver T."/>
            <person name="Budak H."/>
            <person name="Gulick P.J."/>
            <person name="Galiba G."/>
            <person name="Kalapos B."/>
            <person name="Nelson D.R."/>
            <person name="Li P."/>
            <person name="You F.M."/>
            <person name="Luo M.C."/>
            <person name="Dvorak J."/>
        </authorList>
    </citation>
    <scope>NUCLEOTIDE SEQUENCE [LARGE SCALE GENOMIC DNA]</scope>
    <source>
        <strain evidence="1">cv. AL8/78</strain>
    </source>
</reference>
<reference evidence="2" key="2">
    <citation type="journal article" date="2017" name="Nat. Plants">
        <title>The Aegilops tauschii genome reveals multiple impacts of transposons.</title>
        <authorList>
            <person name="Zhao G."/>
            <person name="Zou C."/>
            <person name="Li K."/>
            <person name="Wang K."/>
            <person name="Li T."/>
            <person name="Gao L."/>
            <person name="Zhang X."/>
            <person name="Wang H."/>
            <person name="Yang Z."/>
            <person name="Liu X."/>
            <person name="Jiang W."/>
            <person name="Mao L."/>
            <person name="Kong X."/>
            <person name="Jiao Y."/>
            <person name="Jia J."/>
        </authorList>
    </citation>
    <scope>NUCLEOTIDE SEQUENCE [LARGE SCALE GENOMIC DNA]</scope>
    <source>
        <strain evidence="2">cv. AL8/78</strain>
    </source>
</reference>
<proteinExistence type="predicted"/>
<dbReference type="EnsemblPlants" id="AET3Gv20567200.20">
    <property type="protein sequence ID" value="AET3Gv20567200.20"/>
    <property type="gene ID" value="AET3Gv20567200"/>
</dbReference>
<sequence length="52" mass="5961">MDDAWLVILGHMPVKIPCDDKGARHLWHCLLILGFRIIHSVIHTVHHSLTLT</sequence>